<evidence type="ECO:0000256" key="3">
    <source>
        <dbReference type="ARBA" id="ARBA00022606"/>
    </source>
</evidence>
<dbReference type="Pfam" id="PF02949">
    <property type="entry name" value="7tm_6"/>
    <property type="match status" value="1"/>
</dbReference>
<evidence type="ECO:0000256" key="2">
    <source>
        <dbReference type="ARBA" id="ARBA00022475"/>
    </source>
</evidence>
<keyword evidence="4 10" id="KW-0812">Transmembrane</keyword>
<feature type="transmembrane region" description="Helical" evidence="10">
    <location>
        <begin position="129"/>
        <end position="149"/>
    </location>
</feature>
<evidence type="ECO:0000313" key="11">
    <source>
        <dbReference type="EnsemblMetazoa" id="ADIR015545-PA"/>
    </source>
</evidence>
<sequence length="393" mass="44837">MFKLNPQDPTAVMPLAKCLLNLSGFRQDTPQHRRAIFLNLFVFITVVFIPKTCFPYPDTETLIRSLGELIFFANVCMGFYCLTLQQSHYRELLDNIETFVNAVYRSEYSPQQEKLITVNRKIQKLSAMLCYYVALSAVIFWLVPCLMTYRSLYIAAATPNGSDTSAHFYQILDATFYWLDNRQSVVGYVIYSVIIVLALYFASYNYVAKLCTIFSSIKYCSILLQLVGLGIAKLDDIPTETTEREMKKIVQMHNIALRCATLVERMVNPVMALQFALSLLTWSLVLLYTVLVGFDVNVLNGCFIMCNMTMEMYGYCFLGTELATTGANIARQSYQFQWEQHSPAVQRMVQMVMVRSQKPFQITAGGLITVNVEQFAKAVRTSYSVLILLKDLI</sequence>
<evidence type="ECO:0000256" key="5">
    <source>
        <dbReference type="ARBA" id="ARBA00022725"/>
    </source>
</evidence>
<dbReference type="Proteomes" id="UP000075884">
    <property type="component" value="Unassembled WGS sequence"/>
</dbReference>
<keyword evidence="6 10" id="KW-1133">Transmembrane helix</keyword>
<keyword evidence="12" id="KW-1185">Reference proteome</keyword>
<dbReference type="InterPro" id="IPR004117">
    <property type="entry name" value="7tm6_olfct_rcpt"/>
</dbReference>
<feature type="transmembrane region" description="Helical" evidence="10">
    <location>
        <begin position="275"/>
        <end position="294"/>
    </location>
</feature>
<feature type="transmembrane region" description="Helical" evidence="10">
    <location>
        <begin position="185"/>
        <end position="207"/>
    </location>
</feature>
<evidence type="ECO:0000256" key="10">
    <source>
        <dbReference type="SAM" id="Phobius"/>
    </source>
</evidence>
<dbReference type="VEuPathDB" id="VectorBase:ADIR015545"/>
<accession>A0A182NZ45</accession>
<dbReference type="GO" id="GO:0004984">
    <property type="term" value="F:olfactory receptor activity"/>
    <property type="evidence" value="ECO:0007669"/>
    <property type="project" value="InterPro"/>
</dbReference>
<evidence type="ECO:0000256" key="8">
    <source>
        <dbReference type="ARBA" id="ARBA00023170"/>
    </source>
</evidence>
<keyword evidence="7 10" id="KW-0472">Membrane</keyword>
<evidence type="ECO:0000313" key="12">
    <source>
        <dbReference type="Proteomes" id="UP000075884"/>
    </source>
</evidence>
<reference evidence="12" key="1">
    <citation type="submission" date="2013-03" db="EMBL/GenBank/DDBJ databases">
        <title>The Genome Sequence of Anopheles dirus WRAIR2.</title>
        <authorList>
            <consortium name="The Broad Institute Genomics Platform"/>
            <person name="Neafsey D.E."/>
            <person name="Walton C."/>
            <person name="Walker B."/>
            <person name="Young S.K."/>
            <person name="Zeng Q."/>
            <person name="Gargeya S."/>
            <person name="Fitzgerald M."/>
            <person name="Haas B."/>
            <person name="Abouelleil A."/>
            <person name="Allen A.W."/>
            <person name="Alvarado L."/>
            <person name="Arachchi H.M."/>
            <person name="Berlin A.M."/>
            <person name="Chapman S.B."/>
            <person name="Gainer-Dewar J."/>
            <person name="Goldberg J."/>
            <person name="Griggs A."/>
            <person name="Gujja S."/>
            <person name="Hansen M."/>
            <person name="Howarth C."/>
            <person name="Imamovic A."/>
            <person name="Ireland A."/>
            <person name="Larimer J."/>
            <person name="McCowan C."/>
            <person name="Murphy C."/>
            <person name="Pearson M."/>
            <person name="Poon T.W."/>
            <person name="Priest M."/>
            <person name="Roberts A."/>
            <person name="Saif S."/>
            <person name="Shea T."/>
            <person name="Sisk P."/>
            <person name="Sykes S."/>
            <person name="Wortman J."/>
            <person name="Nusbaum C."/>
            <person name="Birren B."/>
        </authorList>
    </citation>
    <scope>NUCLEOTIDE SEQUENCE [LARGE SCALE GENOMIC DNA]</scope>
    <source>
        <strain evidence="12">WRAIR2</strain>
    </source>
</reference>
<dbReference type="AlphaFoldDB" id="A0A182NZ45"/>
<dbReference type="PANTHER" id="PTHR21137">
    <property type="entry name" value="ODORANT RECEPTOR"/>
    <property type="match status" value="1"/>
</dbReference>
<name>A0A182NZ45_9DIPT</name>
<evidence type="ECO:0000256" key="6">
    <source>
        <dbReference type="ARBA" id="ARBA00022989"/>
    </source>
</evidence>
<feature type="transmembrane region" description="Helical" evidence="10">
    <location>
        <begin position="36"/>
        <end position="57"/>
    </location>
</feature>
<evidence type="ECO:0000256" key="9">
    <source>
        <dbReference type="ARBA" id="ARBA00023224"/>
    </source>
</evidence>
<keyword evidence="9" id="KW-0807">Transducer</keyword>
<protein>
    <submittedName>
        <fullName evidence="11">Uncharacterized protein</fullName>
    </submittedName>
</protein>
<dbReference type="GO" id="GO:0007165">
    <property type="term" value="P:signal transduction"/>
    <property type="evidence" value="ECO:0007669"/>
    <property type="project" value="UniProtKB-KW"/>
</dbReference>
<keyword evidence="2" id="KW-1003">Cell membrane</keyword>
<evidence type="ECO:0000256" key="1">
    <source>
        <dbReference type="ARBA" id="ARBA00004651"/>
    </source>
</evidence>
<dbReference type="PANTHER" id="PTHR21137:SF35">
    <property type="entry name" value="ODORANT RECEPTOR 19A-RELATED"/>
    <property type="match status" value="1"/>
</dbReference>
<keyword evidence="5" id="KW-0552">Olfaction</keyword>
<dbReference type="GO" id="GO:0005549">
    <property type="term" value="F:odorant binding"/>
    <property type="evidence" value="ECO:0007669"/>
    <property type="project" value="InterPro"/>
</dbReference>
<comment type="subcellular location">
    <subcellularLocation>
        <location evidence="1">Cell membrane</location>
        <topology evidence="1">Multi-pass membrane protein</topology>
    </subcellularLocation>
</comment>
<organism evidence="11 12">
    <name type="scientific">Anopheles dirus</name>
    <dbReference type="NCBI Taxonomy" id="7168"/>
    <lineage>
        <taxon>Eukaryota</taxon>
        <taxon>Metazoa</taxon>
        <taxon>Ecdysozoa</taxon>
        <taxon>Arthropoda</taxon>
        <taxon>Hexapoda</taxon>
        <taxon>Insecta</taxon>
        <taxon>Pterygota</taxon>
        <taxon>Neoptera</taxon>
        <taxon>Endopterygota</taxon>
        <taxon>Diptera</taxon>
        <taxon>Nematocera</taxon>
        <taxon>Culicoidea</taxon>
        <taxon>Culicidae</taxon>
        <taxon>Anophelinae</taxon>
        <taxon>Anopheles</taxon>
    </lineage>
</organism>
<dbReference type="STRING" id="7168.A0A182NZ45"/>
<feature type="transmembrane region" description="Helical" evidence="10">
    <location>
        <begin position="63"/>
        <end position="82"/>
    </location>
</feature>
<dbReference type="GO" id="GO:0005886">
    <property type="term" value="C:plasma membrane"/>
    <property type="evidence" value="ECO:0007669"/>
    <property type="project" value="UniProtKB-SubCell"/>
</dbReference>
<keyword evidence="8" id="KW-0675">Receptor</keyword>
<dbReference type="EnsemblMetazoa" id="ADIR015545-RA">
    <property type="protein sequence ID" value="ADIR015545-PA"/>
    <property type="gene ID" value="ADIR015545"/>
</dbReference>
<evidence type="ECO:0000256" key="4">
    <source>
        <dbReference type="ARBA" id="ARBA00022692"/>
    </source>
</evidence>
<reference evidence="11" key="2">
    <citation type="submission" date="2020-05" db="UniProtKB">
        <authorList>
            <consortium name="EnsemblMetazoa"/>
        </authorList>
    </citation>
    <scope>IDENTIFICATION</scope>
    <source>
        <strain evidence="11">WRAIR2</strain>
    </source>
</reference>
<proteinExistence type="predicted"/>
<keyword evidence="3" id="KW-0716">Sensory transduction</keyword>
<evidence type="ECO:0000256" key="7">
    <source>
        <dbReference type="ARBA" id="ARBA00023136"/>
    </source>
</evidence>